<dbReference type="Proteomes" id="UP000504638">
    <property type="component" value="Unplaced"/>
</dbReference>
<reference evidence="6" key="2">
    <citation type="submission" date="2020-04" db="EMBL/GenBank/DDBJ databases">
        <authorList>
            <consortium name="NCBI Genome Project"/>
        </authorList>
    </citation>
    <scope>NUCLEOTIDE SEQUENCE</scope>
    <source>
        <strain evidence="6">CBS 781.70</strain>
    </source>
</reference>
<sequence length="367" mass="37845">MARPPCIASLPKFLVLLALSQLSTTSPLPTDVIIEDHPDYQNHTLSKRQACANPCGWAGQLCCASNQACFIDSNNQAQCGQSSGSQGGQLQGAPAGGSGSDGQWKTWTSTWVETDLVTMTSVYSSYIAGAQATAAPTGKSCRFELNESPCGDICCASGQYCYDHNQCAAAGNAGYTTTGILPPASVPLRPTGGTGVVTTATVAPTTTVPYAPPVATGANVDEPLTGTGGGGLSGGAIAGIVIGVLAAITILIFICVCCVARGMLAGVLAILGLGKKKDHRHHRRSEYIEEHHHRHSSAGGSGRRWYGDRPARPEKKKTGLGGATGVAAGLAGLAIALGLKRKHDRKHAKTEYSGSDYTYGSESSPSK</sequence>
<evidence type="ECO:0000256" key="3">
    <source>
        <dbReference type="SAM" id="SignalP"/>
    </source>
</evidence>
<gene>
    <name evidence="4 6" type="ORF">P152DRAFT_456458</name>
</gene>
<dbReference type="PANTHER" id="PTHR16861">
    <property type="entry name" value="GLYCOPROTEIN 38"/>
    <property type="match status" value="1"/>
</dbReference>
<evidence type="ECO:0000313" key="4">
    <source>
        <dbReference type="EMBL" id="KAF1814230.1"/>
    </source>
</evidence>
<accession>A0A6G1G8K6</accession>
<feature type="region of interest" description="Disordered" evidence="1">
    <location>
        <begin position="287"/>
        <end position="321"/>
    </location>
</feature>
<keyword evidence="2" id="KW-0812">Transmembrane</keyword>
<evidence type="ECO:0000313" key="5">
    <source>
        <dbReference type="Proteomes" id="UP000504638"/>
    </source>
</evidence>
<reference evidence="6" key="3">
    <citation type="submission" date="2025-04" db="UniProtKB">
        <authorList>
            <consortium name="RefSeq"/>
        </authorList>
    </citation>
    <scope>IDENTIFICATION</scope>
    <source>
        <strain evidence="6">CBS 781.70</strain>
    </source>
</reference>
<feature type="compositionally biased region" description="Basic and acidic residues" evidence="1">
    <location>
        <begin position="305"/>
        <end position="317"/>
    </location>
</feature>
<evidence type="ECO:0000313" key="6">
    <source>
        <dbReference type="RefSeq" id="XP_033535861.1"/>
    </source>
</evidence>
<proteinExistence type="predicted"/>
<organism evidence="4">
    <name type="scientific">Eremomyces bilateralis CBS 781.70</name>
    <dbReference type="NCBI Taxonomy" id="1392243"/>
    <lineage>
        <taxon>Eukaryota</taxon>
        <taxon>Fungi</taxon>
        <taxon>Dikarya</taxon>
        <taxon>Ascomycota</taxon>
        <taxon>Pezizomycotina</taxon>
        <taxon>Dothideomycetes</taxon>
        <taxon>Dothideomycetes incertae sedis</taxon>
        <taxon>Eremomycetales</taxon>
        <taxon>Eremomycetaceae</taxon>
        <taxon>Eremomyces</taxon>
    </lineage>
</organism>
<evidence type="ECO:0000256" key="2">
    <source>
        <dbReference type="SAM" id="Phobius"/>
    </source>
</evidence>
<evidence type="ECO:0000256" key="1">
    <source>
        <dbReference type="SAM" id="MobiDB-lite"/>
    </source>
</evidence>
<feature type="chain" id="PRO_5044631935" description="Mid2 domain-containing protein" evidence="3">
    <location>
        <begin position="26"/>
        <end position="367"/>
    </location>
</feature>
<feature type="transmembrane region" description="Helical" evidence="2">
    <location>
        <begin position="319"/>
        <end position="339"/>
    </location>
</feature>
<dbReference type="AlphaFoldDB" id="A0A6G1G8K6"/>
<feature type="transmembrane region" description="Helical" evidence="2">
    <location>
        <begin position="240"/>
        <end position="273"/>
    </location>
</feature>
<dbReference type="PANTHER" id="PTHR16861:SF10">
    <property type="entry name" value="MID2 DOMAIN-CONTAINING PROTEIN"/>
    <property type="match status" value="1"/>
</dbReference>
<keyword evidence="2" id="KW-1133">Transmembrane helix</keyword>
<feature type="signal peptide" evidence="3">
    <location>
        <begin position="1"/>
        <end position="25"/>
    </location>
</feature>
<feature type="region of interest" description="Disordered" evidence="1">
    <location>
        <begin position="341"/>
        <end position="367"/>
    </location>
</feature>
<dbReference type="RefSeq" id="XP_033535861.1">
    <property type="nucleotide sequence ID" value="XM_033679014.1"/>
</dbReference>
<dbReference type="EMBL" id="ML975153">
    <property type="protein sequence ID" value="KAF1814230.1"/>
    <property type="molecule type" value="Genomic_DNA"/>
</dbReference>
<name>A0A6G1G8K6_9PEZI</name>
<feature type="compositionally biased region" description="Polar residues" evidence="1">
    <location>
        <begin position="352"/>
        <end position="367"/>
    </location>
</feature>
<reference evidence="4 6" key="1">
    <citation type="submission" date="2020-01" db="EMBL/GenBank/DDBJ databases">
        <authorList>
            <consortium name="DOE Joint Genome Institute"/>
            <person name="Haridas S."/>
            <person name="Albert R."/>
            <person name="Binder M."/>
            <person name="Bloem J."/>
            <person name="Labutti K."/>
            <person name="Salamov A."/>
            <person name="Andreopoulos B."/>
            <person name="Baker S.E."/>
            <person name="Barry K."/>
            <person name="Bills G."/>
            <person name="Bluhm B.H."/>
            <person name="Cannon C."/>
            <person name="Castanera R."/>
            <person name="Culley D.E."/>
            <person name="Daum C."/>
            <person name="Ezra D."/>
            <person name="Gonzalez J.B."/>
            <person name="Henrissat B."/>
            <person name="Kuo A."/>
            <person name="Liang C."/>
            <person name="Lipzen A."/>
            <person name="Lutzoni F."/>
            <person name="Magnuson J."/>
            <person name="Mondo S."/>
            <person name="Nolan M."/>
            <person name="Ohm R."/>
            <person name="Pangilinan J."/>
            <person name="Park H.-J."/>
            <person name="Ramirez L."/>
            <person name="Alfaro M."/>
            <person name="Sun H."/>
            <person name="Tritt A."/>
            <person name="Yoshinaga Y."/>
            <person name="Zwiers L.-H."/>
            <person name="Turgeon B.G."/>
            <person name="Goodwin S.B."/>
            <person name="Spatafora J.W."/>
            <person name="Crous P.W."/>
            <person name="Grigoriev I.V."/>
        </authorList>
    </citation>
    <scope>NUCLEOTIDE SEQUENCE</scope>
    <source>
        <strain evidence="4 6">CBS 781.70</strain>
    </source>
</reference>
<keyword evidence="5" id="KW-1185">Reference proteome</keyword>
<evidence type="ECO:0008006" key="7">
    <source>
        <dbReference type="Google" id="ProtNLM"/>
    </source>
</evidence>
<keyword evidence="2" id="KW-0472">Membrane</keyword>
<dbReference type="GeneID" id="54419584"/>
<dbReference type="OrthoDB" id="5425848at2759"/>
<keyword evidence="3" id="KW-0732">Signal</keyword>
<protein>
    <recommendedName>
        <fullName evidence="7">Mid2 domain-containing protein</fullName>
    </recommendedName>
</protein>